<dbReference type="AlphaFoldDB" id="A0AAQ5BH32"/>
<feature type="chain" id="PRO_5042925278" evidence="1">
    <location>
        <begin position="24"/>
        <end position="93"/>
    </location>
</feature>
<evidence type="ECO:0000313" key="2">
    <source>
        <dbReference type="Ensembl" id="ENSP00000519138.1"/>
    </source>
</evidence>
<gene>
    <name evidence="2" type="primary">DSG2</name>
</gene>
<dbReference type="Ensembl" id="ENST00000713833.1">
    <property type="protein sequence ID" value="ENSP00000519138.1"/>
    <property type="gene ID" value="ENSG00000046604.16"/>
</dbReference>
<keyword evidence="3" id="KW-1185">Reference proteome</keyword>
<reference evidence="2 3" key="2">
    <citation type="journal article" date="2004" name="Nature">
        <title>Finishing the euchromatic sequence of the human genome.</title>
        <authorList>
            <consortium name="International Human Genome Sequencing Consortium"/>
        </authorList>
    </citation>
    <scope>NUCLEOTIDE SEQUENCE [LARGE SCALE GENOMIC DNA]</scope>
</reference>
<protein>
    <submittedName>
        <fullName evidence="2">Desmoglein 2</fullName>
    </submittedName>
</protein>
<dbReference type="EMBL" id="AC021549">
    <property type="status" value="NOT_ANNOTATED_CDS"/>
    <property type="molecule type" value="Genomic_DNA"/>
</dbReference>
<dbReference type="OpenTargets" id="ENSG00000046604"/>
<evidence type="ECO:0000313" key="3">
    <source>
        <dbReference type="Proteomes" id="UP000005640"/>
    </source>
</evidence>
<reference evidence="2 3" key="3">
    <citation type="journal article" date="2005" name="Nature">
        <title>DNA sequence and analysis of human chromosome 18.</title>
        <authorList>
            <person name="Nusbaum C."/>
            <person name="Zody M.C."/>
            <person name="Borowsky M.L."/>
            <person name="Kamal M."/>
            <person name="Kodira C.D."/>
            <person name="Taylor T.D."/>
            <person name="Whittaker C.A."/>
            <person name="Chang J.L."/>
            <person name="Cuomo C.A."/>
            <person name="Dewar K."/>
            <person name="FitzGerald M.G."/>
            <person name="Yang X."/>
            <person name="Abouelleil A."/>
            <person name="Allen N.R."/>
            <person name="Anderson S."/>
            <person name="Bloom T."/>
            <person name="Bugalter B."/>
            <person name="Butler J."/>
            <person name="Cook A."/>
            <person name="DeCaprio D."/>
            <person name="Engels R."/>
            <person name="Garber M."/>
            <person name="Gnirke A."/>
            <person name="Hafez N."/>
            <person name="Hall J.L."/>
            <person name="Norman C.H."/>
            <person name="Itoh T."/>
            <person name="Jaffe D.B."/>
            <person name="Kuroki Y."/>
            <person name="Lehoczky J."/>
            <person name="Lui A."/>
            <person name="Macdonald P."/>
            <person name="Mauceli E."/>
            <person name="Mikkelsen T.S."/>
            <person name="Naylor J.W."/>
            <person name="Nicol R."/>
            <person name="Nguyen C."/>
            <person name="Noguchi H."/>
            <person name="O'Leary S.B."/>
            <person name="O'Neill K."/>
            <person name="Piqani B."/>
            <person name="Smith C.L."/>
            <person name="Talamas J.A."/>
            <person name="Topham K."/>
            <person name="Totoki Y."/>
            <person name="Toyoda A."/>
            <person name="Wain H.M."/>
            <person name="Young S.K."/>
            <person name="Zeng Q."/>
            <person name="Zimmer A.R."/>
            <person name="Fujiyama A."/>
            <person name="Hattori M."/>
            <person name="Birren B.W."/>
            <person name="Sakaki Y."/>
            <person name="Lander E.S."/>
        </authorList>
    </citation>
    <scope>NUCLEOTIDE SEQUENCE [LARGE SCALE GENOMIC DNA]</scope>
</reference>
<dbReference type="HGNC" id="HGNC:3049">
    <property type="gene designation" value="DSG2"/>
</dbReference>
<dbReference type="GeneTree" id="ENSGT01030000234624"/>
<dbReference type="EMBL" id="AC079096">
    <property type="status" value="NOT_ANNOTATED_CDS"/>
    <property type="molecule type" value="Genomic_DNA"/>
</dbReference>
<reference evidence="2" key="4">
    <citation type="submission" date="2025-08" db="UniProtKB">
        <authorList>
            <consortium name="Ensembl"/>
        </authorList>
    </citation>
    <scope>IDENTIFICATION</scope>
</reference>
<dbReference type="Proteomes" id="UP000005640">
    <property type="component" value="Chromosome 18"/>
</dbReference>
<feature type="signal peptide" evidence="1">
    <location>
        <begin position="1"/>
        <end position="23"/>
    </location>
</feature>
<sequence>MARSPGRAYALLLLLICFNVGSGLHLQCGKSAPGSPPPWLFGRERICPRRIQLPRYILILQKKEDSKLLTNTLEKGLQSHLLVYLSLTKILEN</sequence>
<evidence type="ECO:0000256" key="1">
    <source>
        <dbReference type="SAM" id="SignalP"/>
    </source>
</evidence>
<reference evidence="2 3" key="1">
    <citation type="journal article" date="2001" name="Nature">
        <title>Initial sequencing and analysis of the human genome.</title>
        <authorList>
            <consortium name="International Human Genome Sequencing Consortium"/>
            <person name="Lander E.S."/>
            <person name="Linton L.M."/>
            <person name="Birren B."/>
            <person name="Nusbaum C."/>
            <person name="Zody M.C."/>
            <person name="Baldwin J."/>
            <person name="Devon K."/>
            <person name="Dewar K."/>
            <person name="Doyle M."/>
            <person name="FitzHugh W."/>
            <person name="Funke R."/>
            <person name="Gage D."/>
            <person name="Harris K."/>
            <person name="Heaford A."/>
            <person name="Howland J."/>
            <person name="Kann L."/>
            <person name="Lehoczky J."/>
            <person name="LeVine R."/>
            <person name="McEwan P."/>
            <person name="McKernan K."/>
            <person name="Meldrim J."/>
            <person name="Mesirov J.P."/>
            <person name="Miranda C."/>
            <person name="Morris W."/>
            <person name="Naylor J."/>
            <person name="Raymond C."/>
            <person name="Rosetti M."/>
            <person name="Santos R."/>
            <person name="Sheridan A."/>
            <person name="Sougnez C."/>
            <person name="Stange-Thomann N."/>
            <person name="Stojanovic N."/>
            <person name="Subramanian A."/>
            <person name="Wyman D."/>
            <person name="Rogers J."/>
            <person name="Sulston J."/>
            <person name="Ainscough R."/>
            <person name="Beck S."/>
            <person name="Bentley D."/>
            <person name="Burton J."/>
            <person name="Clee C."/>
            <person name="Carter N."/>
            <person name="Coulson A."/>
            <person name="Deadman R."/>
            <person name="Deloukas P."/>
            <person name="Dunham A."/>
            <person name="Dunham I."/>
            <person name="Durbin R."/>
            <person name="French L."/>
            <person name="Grafham D."/>
            <person name="Gregory S."/>
            <person name="Hubbard T."/>
            <person name="Humphray S."/>
            <person name="Hunt A."/>
            <person name="Jones M."/>
            <person name="Lloyd C."/>
            <person name="McMurray A."/>
            <person name="Matthews L."/>
            <person name="Mercer S."/>
            <person name="Milne S."/>
            <person name="Mullikin J.C."/>
            <person name="Mungall A."/>
            <person name="Plumb R."/>
            <person name="Ross M."/>
            <person name="Shownkeen R."/>
            <person name="Sims S."/>
            <person name="Waterston R.H."/>
            <person name="Wilson R.K."/>
            <person name="Hillier L.W."/>
            <person name="McPherson J.D."/>
            <person name="Marra M.A."/>
            <person name="Mardis E.R."/>
            <person name="Fulton L.A."/>
            <person name="Chinwalla A.T."/>
            <person name="Pepin K.H."/>
            <person name="Gish W.R."/>
            <person name="Chissoe S.L."/>
            <person name="Wendl M.C."/>
            <person name="Delehaunty K.D."/>
            <person name="Miner T.L."/>
            <person name="Delehaunty A."/>
            <person name="Kramer J.B."/>
            <person name="Cook L.L."/>
            <person name="Fulton R.S."/>
            <person name="Johnson D.L."/>
            <person name="Minx P.J."/>
            <person name="Clifton S.W."/>
            <person name="Hawkins T."/>
            <person name="Branscomb E."/>
            <person name="Predki P."/>
            <person name="Richardson P."/>
            <person name="Wenning S."/>
            <person name="Slezak T."/>
            <person name="Doggett N."/>
            <person name="Cheng J.F."/>
            <person name="Olsen A."/>
            <person name="Lucas S."/>
            <person name="Elkin C."/>
            <person name="Uberbacher E."/>
            <person name="Frazier M."/>
            <person name="Gibbs R.A."/>
            <person name="Muzny D.M."/>
            <person name="Scherer S.E."/>
            <person name="Bouck J.B."/>
            <person name="Sodergren E.J."/>
            <person name="Worley K.C."/>
            <person name="Rives C.M."/>
            <person name="Gorrell J.H."/>
            <person name="Metzker M.L."/>
            <person name="Naylor S.L."/>
            <person name="Kucherlapati R.S."/>
            <person name="Nelson D.L."/>
            <person name="Weinstock G.M."/>
            <person name="Sakaki Y."/>
            <person name="Fujiyama A."/>
            <person name="Hattori M."/>
            <person name="Yada T."/>
            <person name="Toyoda A."/>
            <person name="Itoh T."/>
            <person name="Kawagoe C."/>
            <person name="Watanabe H."/>
            <person name="Totoki Y."/>
            <person name="Taylor T."/>
            <person name="Weissenbach J."/>
            <person name="Heilig R."/>
            <person name="Saurin W."/>
            <person name="Artiguenave F."/>
            <person name="Brottier P."/>
            <person name="Bruls T."/>
            <person name="Pelletier E."/>
            <person name="Robert C."/>
            <person name="Wincker P."/>
            <person name="Smith D.R."/>
            <person name="Doucette-Stamm L."/>
            <person name="Rubenfield M."/>
            <person name="Weinstock K."/>
            <person name="Lee H.M."/>
            <person name="Dubois J."/>
            <person name="Rosenthal A."/>
            <person name="Platzer M."/>
            <person name="Nyakatura G."/>
            <person name="Taudien S."/>
            <person name="Rump A."/>
            <person name="Yang H."/>
            <person name="Yu J."/>
            <person name="Wang J."/>
            <person name="Huang G."/>
            <person name="Gu J."/>
            <person name="Hood L."/>
            <person name="Rowen L."/>
            <person name="Madan A."/>
            <person name="Qin S."/>
            <person name="Davis R.W."/>
            <person name="Federspiel N.A."/>
            <person name="Abola A.P."/>
            <person name="Proctor M.J."/>
            <person name="Myers R.M."/>
            <person name="Schmutz J."/>
            <person name="Dickson M."/>
            <person name="Grimwood J."/>
            <person name="Cox D.R."/>
            <person name="Olson M.V."/>
            <person name="Kaul R."/>
            <person name="Raymond C."/>
            <person name="Shimizu N."/>
            <person name="Kawasaki K."/>
            <person name="Minoshima S."/>
            <person name="Evans G.A."/>
            <person name="Athanasiou M."/>
            <person name="Schultz R."/>
            <person name="Roe B.A."/>
            <person name="Chen F."/>
            <person name="Pan H."/>
            <person name="Ramser J."/>
            <person name="Lehrach H."/>
            <person name="Reinhardt R."/>
            <person name="McCombie W.R."/>
            <person name="de la Bastide M."/>
            <person name="Dedhia N."/>
            <person name="Blocker H."/>
            <person name="Hornischer K."/>
            <person name="Nordsiek G."/>
            <person name="Agarwala R."/>
            <person name="Aravind L."/>
            <person name="Bailey J.A."/>
            <person name="Bateman A."/>
            <person name="Batzoglou S."/>
            <person name="Birney E."/>
            <person name="Bork P."/>
            <person name="Brown D.G."/>
            <person name="Burge C.B."/>
            <person name="Cerutti L."/>
            <person name="Chen H.C."/>
            <person name="Church D."/>
            <person name="Clamp M."/>
            <person name="Copley R.R."/>
            <person name="Doerks T."/>
            <person name="Eddy S.R."/>
            <person name="Eichler E.E."/>
            <person name="Furey T.S."/>
            <person name="Galagan J."/>
            <person name="Gilbert J.G."/>
            <person name="Harmon C."/>
            <person name="Hayashizaki Y."/>
            <person name="Haussler D."/>
            <person name="Hermjakob H."/>
            <person name="Hokamp K."/>
            <person name="Jang W."/>
            <person name="Johnson L.S."/>
            <person name="Jones T.A."/>
            <person name="Kasif S."/>
            <person name="Kaspryzk A."/>
            <person name="Kennedy S."/>
            <person name="Kent W.J."/>
            <person name="Kitts P."/>
            <person name="Koonin E.V."/>
            <person name="Korf I."/>
            <person name="Kulp D."/>
            <person name="Lancet D."/>
            <person name="Lowe T.M."/>
            <person name="McLysaght A."/>
            <person name="Mikkelsen T."/>
            <person name="Moran J.V."/>
            <person name="Mulder N."/>
            <person name="Pollara V.J."/>
            <person name="Ponting C.P."/>
            <person name="Schuler G."/>
            <person name="Schultz J."/>
            <person name="Slater G."/>
            <person name="Smit A.F."/>
            <person name="Stupka E."/>
            <person name="Szustakowski J."/>
            <person name="Thierry-Mieg D."/>
            <person name="Thierry-Mieg J."/>
            <person name="Wagner L."/>
            <person name="Wallis J."/>
            <person name="Wheeler R."/>
            <person name="Williams A."/>
            <person name="Wolf Y.I."/>
            <person name="Wolfe K.H."/>
            <person name="Yang S.P."/>
            <person name="Yeh R.F."/>
            <person name="Collins F."/>
            <person name="Guyer M.S."/>
            <person name="Peterson J."/>
            <person name="Felsenfeld A."/>
            <person name="Wetterstrand K.A."/>
            <person name="Patrinos A."/>
            <person name="Morgan M.J."/>
            <person name="de Jong P."/>
            <person name="Catanese J.J."/>
            <person name="Osoegawa K."/>
            <person name="Shizuya H."/>
            <person name="Choi S."/>
            <person name="Chen Y.J."/>
        </authorList>
    </citation>
    <scope>NUCLEOTIDE SEQUENCE [LARGE SCALE GENOMIC DNA]</scope>
</reference>
<keyword evidence="1" id="KW-0732">Signal</keyword>
<dbReference type="Ensembl" id="ENST00000713833.1">
    <property type="protein sequence ID" value="ENSP00000519138.1"/>
    <property type="gene ID" value="ENSG00000046604.15"/>
</dbReference>
<accession>A0AAQ5BH32</accession>
<proteinExistence type="predicted"/>
<reference evidence="2" key="5">
    <citation type="submission" date="2025-09" db="UniProtKB">
        <authorList>
            <consortium name="Ensembl"/>
        </authorList>
    </citation>
    <scope>IDENTIFICATION</scope>
</reference>
<organism evidence="2 3">
    <name type="scientific">Homo sapiens</name>
    <name type="common">Human</name>
    <dbReference type="NCBI Taxonomy" id="9606"/>
    <lineage>
        <taxon>Eukaryota</taxon>
        <taxon>Metazoa</taxon>
        <taxon>Chordata</taxon>
        <taxon>Craniata</taxon>
        <taxon>Vertebrata</taxon>
        <taxon>Euteleostomi</taxon>
        <taxon>Mammalia</taxon>
        <taxon>Eutheria</taxon>
        <taxon>Euarchontoglires</taxon>
        <taxon>Primates</taxon>
        <taxon>Haplorrhini</taxon>
        <taxon>Catarrhini</taxon>
        <taxon>Hominidae</taxon>
        <taxon>Homo</taxon>
    </lineage>
</organism>
<name>A0AAQ5BH32_HUMAN</name>